<dbReference type="SUPFAM" id="SSF53254">
    <property type="entry name" value="Phosphoglycerate mutase-like"/>
    <property type="match status" value="1"/>
</dbReference>
<keyword evidence="1" id="KW-0812">Transmembrane</keyword>
<name>A0A0D1ZRI6_EXOME</name>
<accession>A0A0D1ZRI6</accession>
<dbReference type="HOGENOM" id="CLU_039184_0_1_1"/>
<organism evidence="2 3">
    <name type="scientific">Exophiala mesophila</name>
    <name type="common">Black yeast-like fungus</name>
    <dbReference type="NCBI Taxonomy" id="212818"/>
    <lineage>
        <taxon>Eukaryota</taxon>
        <taxon>Fungi</taxon>
        <taxon>Dikarya</taxon>
        <taxon>Ascomycota</taxon>
        <taxon>Pezizomycotina</taxon>
        <taxon>Eurotiomycetes</taxon>
        <taxon>Chaetothyriomycetidae</taxon>
        <taxon>Chaetothyriales</taxon>
        <taxon>Herpotrichiellaceae</taxon>
        <taxon>Exophiala</taxon>
    </lineage>
</organism>
<sequence length="451" mass="51237">MTLIHDNRNVQFRRRIQRRICQTTTAVPLLLFFTVAFIVCGLLQASSSLHSFSMSDQKVLDIHTEPDPGAGVDGEVIQEQTAKRYKYTTVKGYFMQDDPSTDPNGFNFTATNFGLIDRAYDSDRSLPNNGRDLTAWQRFEHQVSELNKAARARHESTSQISYKLLFLGRHGNGFHNVAERYYGPEAWDCHFSTLDGDDEHIMTWSDAHLTKEGIRQAKEANQFWKKQLNEQKISLPQSYYVSPLDRAMETANVTFDDLVTTSDGFRPVVLERLREGSGIHTCDRRSGVSYIKGRFPNFITDKDPLLTEKDTYWDPIYRETNDALAARQAKMLDSIVSVDDNERISLTAHSGTISMILKVVGHRRFALGTGAVIPVLIKIETLDEAVTRRHGDEHEPVTHAGNGWQTKPDCPAGLDLDKIGKKRWNMGLKEFLRRVEDGTLQIEEVAFTGRH</sequence>
<dbReference type="GeneID" id="27318231"/>
<dbReference type="EMBL" id="KN847520">
    <property type="protein sequence ID" value="KIV96534.1"/>
    <property type="molecule type" value="Genomic_DNA"/>
</dbReference>
<dbReference type="PANTHER" id="PTHR48100:SF1">
    <property type="entry name" value="HISTIDINE PHOSPHATASE FAMILY PROTEIN-RELATED"/>
    <property type="match status" value="1"/>
</dbReference>
<gene>
    <name evidence="2" type="ORF">PV10_00386</name>
</gene>
<dbReference type="InterPro" id="IPR029033">
    <property type="entry name" value="His_PPase_superfam"/>
</dbReference>
<keyword evidence="3" id="KW-1185">Reference proteome</keyword>
<keyword evidence="1" id="KW-1133">Transmembrane helix</keyword>
<dbReference type="VEuPathDB" id="FungiDB:PV10_00386"/>
<dbReference type="AlphaFoldDB" id="A0A0D1ZRI6"/>
<dbReference type="PANTHER" id="PTHR48100">
    <property type="entry name" value="BROAD-SPECIFICITY PHOSPHATASE YOR283W-RELATED"/>
    <property type="match status" value="1"/>
</dbReference>
<dbReference type="CDD" id="cd07067">
    <property type="entry name" value="HP_PGM_like"/>
    <property type="match status" value="1"/>
</dbReference>
<evidence type="ECO:0000313" key="2">
    <source>
        <dbReference type="EMBL" id="KIV96534.1"/>
    </source>
</evidence>
<dbReference type="InterPro" id="IPR013078">
    <property type="entry name" value="His_Pase_superF_clade-1"/>
</dbReference>
<protein>
    <submittedName>
        <fullName evidence="2">Uncharacterized protein</fullName>
    </submittedName>
</protein>
<reference evidence="2 3" key="1">
    <citation type="submission" date="2015-01" db="EMBL/GenBank/DDBJ databases">
        <title>The Genome Sequence of Exophiala mesophila CBS40295.</title>
        <authorList>
            <consortium name="The Broad Institute Genomics Platform"/>
            <person name="Cuomo C."/>
            <person name="de Hoog S."/>
            <person name="Gorbushina A."/>
            <person name="Stielow B."/>
            <person name="Teixiera M."/>
            <person name="Abouelleil A."/>
            <person name="Chapman S.B."/>
            <person name="Priest M."/>
            <person name="Young S.K."/>
            <person name="Wortman J."/>
            <person name="Nusbaum C."/>
            <person name="Birren B."/>
        </authorList>
    </citation>
    <scope>NUCLEOTIDE SEQUENCE [LARGE SCALE GENOMIC DNA]</scope>
    <source>
        <strain evidence="2 3">CBS 40295</strain>
    </source>
</reference>
<dbReference type="SMART" id="SM00855">
    <property type="entry name" value="PGAM"/>
    <property type="match status" value="1"/>
</dbReference>
<proteinExistence type="predicted"/>
<dbReference type="GO" id="GO:0005737">
    <property type="term" value="C:cytoplasm"/>
    <property type="evidence" value="ECO:0007669"/>
    <property type="project" value="TreeGrafter"/>
</dbReference>
<dbReference type="OrthoDB" id="496981at2759"/>
<dbReference type="Proteomes" id="UP000054302">
    <property type="component" value="Unassembled WGS sequence"/>
</dbReference>
<dbReference type="InterPro" id="IPR050275">
    <property type="entry name" value="PGM_Phosphatase"/>
</dbReference>
<feature type="transmembrane region" description="Helical" evidence="1">
    <location>
        <begin position="20"/>
        <end position="45"/>
    </location>
</feature>
<dbReference type="Gene3D" id="3.40.50.1240">
    <property type="entry name" value="Phosphoglycerate mutase-like"/>
    <property type="match status" value="1"/>
</dbReference>
<dbReference type="Pfam" id="PF00300">
    <property type="entry name" value="His_Phos_1"/>
    <property type="match status" value="1"/>
</dbReference>
<keyword evidence="1" id="KW-0472">Membrane</keyword>
<evidence type="ECO:0000256" key="1">
    <source>
        <dbReference type="SAM" id="Phobius"/>
    </source>
</evidence>
<evidence type="ECO:0000313" key="3">
    <source>
        <dbReference type="Proteomes" id="UP000054302"/>
    </source>
</evidence>
<dbReference type="OMA" id="YPWDFEV"/>
<dbReference type="GO" id="GO:0016791">
    <property type="term" value="F:phosphatase activity"/>
    <property type="evidence" value="ECO:0007669"/>
    <property type="project" value="TreeGrafter"/>
</dbReference>
<dbReference type="RefSeq" id="XP_016228108.1">
    <property type="nucleotide sequence ID" value="XM_016364459.1"/>
</dbReference>